<dbReference type="PROSITE" id="PS50244">
    <property type="entry name" value="S5A_REDUCTASE"/>
    <property type="match status" value="1"/>
</dbReference>
<feature type="domain" description="3-oxo-5-alpha-steroid 4-dehydrogenase C-terminal" evidence="6">
    <location>
        <begin position="104"/>
        <end position="226"/>
    </location>
</feature>
<sequence>MSSENFYLLLKIWIAIALIMLPVLLSVTAPYGRHSRRDWGPMIPNRLGWIMMELPSLIMFISFFLLGPNQMSIPLLIFFIAYTTHYTHRSIIFPFRTHTSRKLMPLIIAVFAIFFNLINGFFNGYFFGKISSGYPIEWLYDIRFILGMILFIAGMAINIKSDNVLLALRESSKNGYAIPKGGLFNYISCPNFFGEILEWTGFAIMTWSPAALAFALWTYVNLITRAR</sequence>
<dbReference type="PANTHER" id="PTHR10556:SF35">
    <property type="entry name" value="3-OXO-5-ALPHA-STEROID 4-DEHYDROGENASE FAMILY PROTEIN"/>
    <property type="match status" value="1"/>
</dbReference>
<dbReference type="InterPro" id="IPR039357">
    <property type="entry name" value="SRD5A/TECR"/>
</dbReference>
<feature type="transmembrane region" description="Helical" evidence="5">
    <location>
        <begin position="6"/>
        <end position="27"/>
    </location>
</feature>
<evidence type="ECO:0000313" key="7">
    <source>
        <dbReference type="EMBL" id="KKK64015.1"/>
    </source>
</evidence>
<dbReference type="PANTHER" id="PTHR10556">
    <property type="entry name" value="3-OXO-5-ALPHA-STEROID 4-DEHYDROGENASE"/>
    <property type="match status" value="1"/>
</dbReference>
<evidence type="ECO:0000256" key="3">
    <source>
        <dbReference type="ARBA" id="ARBA00022989"/>
    </source>
</evidence>
<keyword evidence="3 5" id="KW-1133">Transmembrane helix</keyword>
<name>A0A0F8XS38_9ZZZZ</name>
<organism evidence="7">
    <name type="scientific">marine sediment metagenome</name>
    <dbReference type="NCBI Taxonomy" id="412755"/>
    <lineage>
        <taxon>unclassified sequences</taxon>
        <taxon>metagenomes</taxon>
        <taxon>ecological metagenomes</taxon>
    </lineage>
</organism>
<dbReference type="GO" id="GO:0016020">
    <property type="term" value="C:membrane"/>
    <property type="evidence" value="ECO:0007669"/>
    <property type="project" value="UniProtKB-SubCell"/>
</dbReference>
<evidence type="ECO:0000256" key="5">
    <source>
        <dbReference type="SAM" id="Phobius"/>
    </source>
</evidence>
<dbReference type="InterPro" id="IPR001104">
    <property type="entry name" value="3-oxo-5_a-steroid_4-DH_C"/>
</dbReference>
<keyword evidence="2 5" id="KW-0812">Transmembrane</keyword>
<dbReference type="AlphaFoldDB" id="A0A0F8XS38"/>
<dbReference type="Gene3D" id="1.20.120.1630">
    <property type="match status" value="1"/>
</dbReference>
<evidence type="ECO:0000256" key="4">
    <source>
        <dbReference type="ARBA" id="ARBA00023136"/>
    </source>
</evidence>
<keyword evidence="4 5" id="KW-0472">Membrane</keyword>
<feature type="transmembrane region" description="Helical" evidence="5">
    <location>
        <begin position="72"/>
        <end position="91"/>
    </location>
</feature>
<protein>
    <recommendedName>
        <fullName evidence="6">3-oxo-5-alpha-steroid 4-dehydrogenase C-terminal domain-containing protein</fullName>
    </recommendedName>
</protein>
<comment type="subcellular location">
    <subcellularLocation>
        <location evidence="1">Membrane</location>
        <topology evidence="1">Multi-pass membrane protein</topology>
    </subcellularLocation>
</comment>
<dbReference type="GO" id="GO:0006629">
    <property type="term" value="P:lipid metabolic process"/>
    <property type="evidence" value="ECO:0007669"/>
    <property type="project" value="InterPro"/>
</dbReference>
<gene>
    <name evidence="7" type="ORF">LCGC14_2988470</name>
</gene>
<feature type="transmembrane region" description="Helical" evidence="5">
    <location>
        <begin position="47"/>
        <end position="66"/>
    </location>
</feature>
<reference evidence="7" key="1">
    <citation type="journal article" date="2015" name="Nature">
        <title>Complex archaea that bridge the gap between prokaryotes and eukaryotes.</title>
        <authorList>
            <person name="Spang A."/>
            <person name="Saw J.H."/>
            <person name="Jorgensen S.L."/>
            <person name="Zaremba-Niedzwiedzka K."/>
            <person name="Martijn J."/>
            <person name="Lind A.E."/>
            <person name="van Eijk R."/>
            <person name="Schleper C."/>
            <person name="Guy L."/>
            <person name="Ettema T.J."/>
        </authorList>
    </citation>
    <scope>NUCLEOTIDE SEQUENCE</scope>
</reference>
<evidence type="ECO:0000256" key="2">
    <source>
        <dbReference type="ARBA" id="ARBA00022692"/>
    </source>
</evidence>
<proteinExistence type="predicted"/>
<dbReference type="GO" id="GO:0016627">
    <property type="term" value="F:oxidoreductase activity, acting on the CH-CH group of donors"/>
    <property type="evidence" value="ECO:0007669"/>
    <property type="project" value="InterPro"/>
</dbReference>
<comment type="caution">
    <text evidence="7">The sequence shown here is derived from an EMBL/GenBank/DDBJ whole genome shotgun (WGS) entry which is preliminary data.</text>
</comment>
<evidence type="ECO:0000259" key="6">
    <source>
        <dbReference type="Pfam" id="PF02544"/>
    </source>
</evidence>
<evidence type="ECO:0000256" key="1">
    <source>
        <dbReference type="ARBA" id="ARBA00004141"/>
    </source>
</evidence>
<feature type="transmembrane region" description="Helical" evidence="5">
    <location>
        <begin position="142"/>
        <end position="159"/>
    </location>
</feature>
<dbReference type="EMBL" id="LAZR01061225">
    <property type="protein sequence ID" value="KKK64015.1"/>
    <property type="molecule type" value="Genomic_DNA"/>
</dbReference>
<feature type="non-terminal residue" evidence="7">
    <location>
        <position position="227"/>
    </location>
</feature>
<dbReference type="Pfam" id="PF02544">
    <property type="entry name" value="Steroid_dh"/>
    <property type="match status" value="1"/>
</dbReference>
<feature type="transmembrane region" description="Helical" evidence="5">
    <location>
        <begin position="103"/>
        <end position="122"/>
    </location>
</feature>
<accession>A0A0F8XS38</accession>